<evidence type="ECO:0000256" key="1">
    <source>
        <dbReference type="PROSITE-ProRule" id="PRU00371"/>
    </source>
</evidence>
<proteinExistence type="predicted"/>
<dbReference type="EnsemblMetazoa" id="ADIR000151-RA">
    <property type="protein sequence ID" value="ADIR000151-PA"/>
    <property type="gene ID" value="ADIR000151"/>
</dbReference>
<evidence type="ECO:0000313" key="5">
    <source>
        <dbReference type="EnsemblMetazoa" id="ADIR000151-PA"/>
    </source>
</evidence>
<organism evidence="5 6">
    <name type="scientific">Anopheles dirus</name>
    <dbReference type="NCBI Taxonomy" id="7168"/>
    <lineage>
        <taxon>Eukaryota</taxon>
        <taxon>Metazoa</taxon>
        <taxon>Ecdysozoa</taxon>
        <taxon>Arthropoda</taxon>
        <taxon>Hexapoda</taxon>
        <taxon>Insecta</taxon>
        <taxon>Pterygota</taxon>
        <taxon>Neoptera</taxon>
        <taxon>Endopterygota</taxon>
        <taxon>Diptera</taxon>
        <taxon>Nematocera</taxon>
        <taxon>Culicoidea</taxon>
        <taxon>Culicidae</taxon>
        <taxon>Anophelinae</taxon>
        <taxon>Anopheles</taxon>
    </lineage>
</organism>
<evidence type="ECO:0000256" key="2">
    <source>
        <dbReference type="SAM" id="MobiDB-lite"/>
    </source>
</evidence>
<dbReference type="Pfam" id="PF02944">
    <property type="entry name" value="BESS"/>
    <property type="match status" value="1"/>
</dbReference>
<dbReference type="InterPro" id="IPR039353">
    <property type="entry name" value="TF_Adf1"/>
</dbReference>
<dbReference type="GO" id="GO:0005667">
    <property type="term" value="C:transcription regulator complex"/>
    <property type="evidence" value="ECO:0007669"/>
    <property type="project" value="TreeGrafter"/>
</dbReference>
<dbReference type="STRING" id="7168.A0A182MXP8"/>
<accession>A0A182MXP8</accession>
<evidence type="ECO:0008006" key="7">
    <source>
        <dbReference type="Google" id="ProtNLM"/>
    </source>
</evidence>
<comment type="subcellular location">
    <subcellularLocation>
        <location evidence="1">Nucleus</location>
    </subcellularLocation>
</comment>
<dbReference type="PROSITE" id="PS51031">
    <property type="entry name" value="BESS"/>
    <property type="match status" value="1"/>
</dbReference>
<reference evidence="6" key="1">
    <citation type="submission" date="2013-03" db="EMBL/GenBank/DDBJ databases">
        <title>The Genome Sequence of Anopheles dirus WRAIR2.</title>
        <authorList>
            <consortium name="The Broad Institute Genomics Platform"/>
            <person name="Neafsey D.E."/>
            <person name="Walton C."/>
            <person name="Walker B."/>
            <person name="Young S.K."/>
            <person name="Zeng Q."/>
            <person name="Gargeya S."/>
            <person name="Fitzgerald M."/>
            <person name="Haas B."/>
            <person name="Abouelleil A."/>
            <person name="Allen A.W."/>
            <person name="Alvarado L."/>
            <person name="Arachchi H.M."/>
            <person name="Berlin A.M."/>
            <person name="Chapman S.B."/>
            <person name="Gainer-Dewar J."/>
            <person name="Goldberg J."/>
            <person name="Griggs A."/>
            <person name="Gujja S."/>
            <person name="Hansen M."/>
            <person name="Howarth C."/>
            <person name="Imamovic A."/>
            <person name="Ireland A."/>
            <person name="Larimer J."/>
            <person name="McCowan C."/>
            <person name="Murphy C."/>
            <person name="Pearson M."/>
            <person name="Poon T.W."/>
            <person name="Priest M."/>
            <person name="Roberts A."/>
            <person name="Saif S."/>
            <person name="Shea T."/>
            <person name="Sisk P."/>
            <person name="Sykes S."/>
            <person name="Wortman J."/>
            <person name="Nusbaum C."/>
            <person name="Birren B."/>
        </authorList>
    </citation>
    <scope>NUCLEOTIDE SEQUENCE [LARGE SCALE GENOMIC DNA]</scope>
    <source>
        <strain evidence="6">WRAIR2</strain>
    </source>
</reference>
<dbReference type="VEuPathDB" id="VectorBase:ADIR000151"/>
<dbReference type="InterPro" id="IPR006578">
    <property type="entry name" value="MADF-dom"/>
</dbReference>
<dbReference type="PANTHER" id="PTHR12243:SF69">
    <property type="entry name" value="SI:CH73-59F11.3"/>
    <property type="match status" value="1"/>
</dbReference>
<feature type="region of interest" description="Disordered" evidence="2">
    <location>
        <begin position="1"/>
        <end position="21"/>
    </location>
</feature>
<feature type="compositionally biased region" description="Low complexity" evidence="2">
    <location>
        <begin position="1"/>
        <end position="14"/>
    </location>
</feature>
<dbReference type="PROSITE" id="PS51029">
    <property type="entry name" value="MADF"/>
    <property type="match status" value="1"/>
</dbReference>
<sequence>MEEAATTANGATEGQNLSTVPRSQFHSHAETMLLIECVRQQPLLWHREHLHKRASKAASHWEDIRRQHFPSVGLDQLKSRWKTLRDCFRRESRRSENSATPAPSRWSMYKHLQFLHGQFRVKGNGRRRTERPWMQEEPSQTELYDVKRSVGGNDDIKKEMEQDSSFDCGCEVTFRNKFRSRLRFEQTAMDADVPEVLANQLTDFNFLSSLTPYLSRLSARENLAVRIQMLQLLTPSTRTTTNPQDGDGH</sequence>
<dbReference type="GO" id="GO:0003677">
    <property type="term" value="F:DNA binding"/>
    <property type="evidence" value="ECO:0007669"/>
    <property type="project" value="InterPro"/>
</dbReference>
<dbReference type="GO" id="GO:0005634">
    <property type="term" value="C:nucleus"/>
    <property type="evidence" value="ECO:0007669"/>
    <property type="project" value="UniProtKB-SubCell"/>
</dbReference>
<keyword evidence="1" id="KW-0539">Nucleus</keyword>
<evidence type="ECO:0000259" key="4">
    <source>
        <dbReference type="PROSITE" id="PS51031"/>
    </source>
</evidence>
<dbReference type="PANTHER" id="PTHR12243">
    <property type="entry name" value="MADF DOMAIN TRANSCRIPTION FACTOR"/>
    <property type="match status" value="1"/>
</dbReference>
<evidence type="ECO:0000313" key="6">
    <source>
        <dbReference type="Proteomes" id="UP000075884"/>
    </source>
</evidence>
<dbReference type="SMART" id="SM00595">
    <property type="entry name" value="MADF"/>
    <property type="match status" value="1"/>
</dbReference>
<name>A0A182MXP8_9DIPT</name>
<feature type="domain" description="MADF" evidence="3">
    <location>
        <begin position="33"/>
        <end position="120"/>
    </location>
</feature>
<dbReference type="Proteomes" id="UP000075884">
    <property type="component" value="Unassembled WGS sequence"/>
</dbReference>
<protein>
    <recommendedName>
        <fullName evidence="7">MADF domain-containing protein</fullName>
    </recommendedName>
</protein>
<reference evidence="5" key="2">
    <citation type="submission" date="2020-05" db="UniProtKB">
        <authorList>
            <consortium name="EnsemblMetazoa"/>
        </authorList>
    </citation>
    <scope>IDENTIFICATION</scope>
    <source>
        <strain evidence="5">WRAIR2</strain>
    </source>
</reference>
<feature type="domain" description="BESS" evidence="4">
    <location>
        <begin position="200"/>
        <end position="239"/>
    </location>
</feature>
<keyword evidence="6" id="KW-1185">Reference proteome</keyword>
<dbReference type="InterPro" id="IPR004210">
    <property type="entry name" value="BESS_motif"/>
</dbReference>
<dbReference type="AlphaFoldDB" id="A0A182MXP8"/>
<evidence type="ECO:0000259" key="3">
    <source>
        <dbReference type="PROSITE" id="PS51029"/>
    </source>
</evidence>
<dbReference type="GO" id="GO:0006357">
    <property type="term" value="P:regulation of transcription by RNA polymerase II"/>
    <property type="evidence" value="ECO:0007669"/>
    <property type="project" value="TreeGrafter"/>
</dbReference>
<dbReference type="Pfam" id="PF10545">
    <property type="entry name" value="MADF_DNA_bdg"/>
    <property type="match status" value="1"/>
</dbReference>